<dbReference type="WBParaSite" id="maker-unitig_20318-snap-gene-0.0-mRNA-1">
    <property type="protein sequence ID" value="maker-unitig_20318-snap-gene-0.0-mRNA-1"/>
    <property type="gene ID" value="maker-unitig_20318-snap-gene-0.0"/>
</dbReference>
<dbReference type="AlphaFoldDB" id="A0A1I8F4J2"/>
<evidence type="ECO:0000313" key="1">
    <source>
        <dbReference type="Proteomes" id="UP000095280"/>
    </source>
</evidence>
<dbReference type="Proteomes" id="UP000095280">
    <property type="component" value="Unplaced"/>
</dbReference>
<sequence length="68" mass="7506">MLESILELSNSAFLPSDAVLSDTWRELKHRCELIQPLVSDCEVGPPQLLVVGQSNSGKSSLINEMLEH</sequence>
<dbReference type="InterPro" id="IPR027417">
    <property type="entry name" value="P-loop_NTPase"/>
</dbReference>
<name>A0A1I8F4J2_9PLAT</name>
<dbReference type="Gene3D" id="3.40.50.300">
    <property type="entry name" value="P-loop containing nucleotide triphosphate hydrolases"/>
    <property type="match status" value="1"/>
</dbReference>
<protein>
    <submittedName>
        <fullName evidence="2">G domain-containing protein</fullName>
    </submittedName>
</protein>
<keyword evidence="1" id="KW-1185">Reference proteome</keyword>
<dbReference type="SUPFAM" id="SSF52540">
    <property type="entry name" value="P-loop containing nucleoside triphosphate hydrolases"/>
    <property type="match status" value="1"/>
</dbReference>
<evidence type="ECO:0000313" key="2">
    <source>
        <dbReference type="WBParaSite" id="maker-unitig_20318-snap-gene-0.0-mRNA-1"/>
    </source>
</evidence>
<proteinExistence type="predicted"/>
<reference evidence="2" key="1">
    <citation type="submission" date="2016-11" db="UniProtKB">
        <authorList>
            <consortium name="WormBaseParasite"/>
        </authorList>
    </citation>
    <scope>IDENTIFICATION</scope>
</reference>
<organism evidence="1 2">
    <name type="scientific">Macrostomum lignano</name>
    <dbReference type="NCBI Taxonomy" id="282301"/>
    <lineage>
        <taxon>Eukaryota</taxon>
        <taxon>Metazoa</taxon>
        <taxon>Spiralia</taxon>
        <taxon>Lophotrochozoa</taxon>
        <taxon>Platyhelminthes</taxon>
        <taxon>Rhabditophora</taxon>
        <taxon>Macrostomorpha</taxon>
        <taxon>Macrostomida</taxon>
        <taxon>Macrostomidae</taxon>
        <taxon>Macrostomum</taxon>
    </lineage>
</organism>
<accession>A0A1I8F4J2</accession>